<feature type="domain" description="COP9 signalosome complex subunit 3 N-terminal helical repeats" evidence="2">
    <location>
        <begin position="79"/>
        <end position="184"/>
    </location>
</feature>
<reference evidence="3 4" key="1">
    <citation type="submission" date="2023-03" db="EMBL/GenBank/DDBJ databases">
        <title>Mating type loci evolution in Malassezia.</title>
        <authorList>
            <person name="Coelho M.A."/>
        </authorList>
    </citation>
    <scope>NUCLEOTIDE SEQUENCE [LARGE SCALE GENOMIC DNA]</scope>
    <source>
        <strain evidence="3 4">CBS 9725</strain>
    </source>
</reference>
<evidence type="ECO:0000313" key="4">
    <source>
        <dbReference type="Proteomes" id="UP001219567"/>
    </source>
</evidence>
<evidence type="ECO:0000256" key="1">
    <source>
        <dbReference type="ARBA" id="ARBA00022490"/>
    </source>
</evidence>
<dbReference type="Proteomes" id="UP001219567">
    <property type="component" value="Chromosome 2"/>
</dbReference>
<dbReference type="Pfam" id="PF22788">
    <property type="entry name" value="COP9_hel_rpt"/>
    <property type="match status" value="1"/>
</dbReference>
<sequence>MEVGQGTDRQVAVLVRKQESHSRTAELRHAKTQQDVHQLEDGLMDIHGNLPAGPLYAWADALSDKGRLISRTYALPFLQKAVEAQSQFSGAHSALLYQYLVQRDWDHANQLIERTDLLNSDLRGMPYQAILCYLYYAGLVYSVQSKYESAIRVWSWCFAFPSDSPSHLQLDALRKLLLVQLLNSARTSSDVMLRGLNPTSRSQYARQAQPYLLFTQSYGRRADSSLTHNLLKNYRAQFEADANWGLIQRCMAKQPEYWLDHLVKVYTNLPLMAIAHYLECSEQQAKFHLQNHGKIQAQYYEAKLTDTTIPLPDGIQYTPVSAENATFVKISLQPSMLSESCAVSESASRFQLANQLSEASLAPEHLAKLWSLHTSTLEPSS</sequence>
<evidence type="ECO:0000313" key="3">
    <source>
        <dbReference type="EMBL" id="WFC99455.1"/>
    </source>
</evidence>
<gene>
    <name evidence="3" type="ORF">MYAM1_002199</name>
</gene>
<dbReference type="AlphaFoldDB" id="A0AAJ5YU44"/>
<keyword evidence="1" id="KW-0963">Cytoplasm</keyword>
<dbReference type="PANTHER" id="PTHR10758:SF1">
    <property type="entry name" value="COP9 SIGNALOSOME COMPLEX SUBUNIT 3"/>
    <property type="match status" value="1"/>
</dbReference>
<protein>
    <recommendedName>
        <fullName evidence="2">COP9 signalosome complex subunit 3 N-terminal helical repeats domain-containing protein</fullName>
    </recommendedName>
</protein>
<keyword evidence="4" id="KW-1185">Reference proteome</keyword>
<name>A0AAJ5YU44_9BASI</name>
<evidence type="ECO:0000259" key="2">
    <source>
        <dbReference type="Pfam" id="PF22788"/>
    </source>
</evidence>
<dbReference type="GO" id="GO:0006511">
    <property type="term" value="P:ubiquitin-dependent protein catabolic process"/>
    <property type="evidence" value="ECO:0007669"/>
    <property type="project" value="TreeGrafter"/>
</dbReference>
<dbReference type="InterPro" id="IPR050756">
    <property type="entry name" value="CSN3"/>
</dbReference>
<dbReference type="InterPro" id="IPR055089">
    <property type="entry name" value="COP9_N"/>
</dbReference>
<proteinExistence type="predicted"/>
<organism evidence="3 4">
    <name type="scientific">Malassezia yamatoensis</name>
    <dbReference type="NCBI Taxonomy" id="253288"/>
    <lineage>
        <taxon>Eukaryota</taxon>
        <taxon>Fungi</taxon>
        <taxon>Dikarya</taxon>
        <taxon>Basidiomycota</taxon>
        <taxon>Ustilaginomycotina</taxon>
        <taxon>Malasseziomycetes</taxon>
        <taxon>Malasseziales</taxon>
        <taxon>Malasseziaceae</taxon>
        <taxon>Malassezia</taxon>
    </lineage>
</organism>
<accession>A0AAJ5YU44</accession>
<dbReference type="EMBL" id="CP119944">
    <property type="protein sequence ID" value="WFC99455.1"/>
    <property type="molecule type" value="Genomic_DNA"/>
</dbReference>
<dbReference type="GO" id="GO:0008180">
    <property type="term" value="C:COP9 signalosome"/>
    <property type="evidence" value="ECO:0007669"/>
    <property type="project" value="TreeGrafter"/>
</dbReference>
<dbReference type="PANTHER" id="PTHR10758">
    <property type="entry name" value="26S PROTEASOME NON-ATPASE REGULATORY SUBUNIT 3/COP9 SIGNALOSOME COMPLEX SUBUNIT 3"/>
    <property type="match status" value="1"/>
</dbReference>